<sequence length="394" mass="44119">IAIIAVTVFAILIITYLVTTKYRTKKKKKNKQDQLPGWFGRGWWGQQNSRGEYSTNLQDNNELGRGHSRQESVSRETAGLQSDPERQQNETAGVDRNTSVRSVMTLPAYSLAARENERILAREGERGGVDTVVEFPETQEDEEARREQEMDSLYQIRLARRTEAQEREERRQARREARLRGDTQAMAEIRRRTEAAAELSRSQMLIADHQAANRERRVSSVQYGDLGVARHDGTRLRANSTESDNRPLLDSAASISGQSGHSRAVSNNTLGTSHHHRVTSASSVLSVSSRGSDDFEFPDAVHTRSANTSDEFEVVSLSRPRSRSRSRSVSRGATPIPSIDIPREDAPAYEDPPNYESPVTTRAPQLPTIERLPSIQVTPEPTSADGSRQTNPFR</sequence>
<feature type="compositionally biased region" description="Low complexity" evidence="1">
    <location>
        <begin position="279"/>
        <end position="290"/>
    </location>
</feature>
<feature type="transmembrane region" description="Helical" evidence="2">
    <location>
        <begin position="6"/>
        <end position="22"/>
    </location>
</feature>
<dbReference type="EMBL" id="ML978066">
    <property type="protein sequence ID" value="KAF2022055.1"/>
    <property type="molecule type" value="Genomic_DNA"/>
</dbReference>
<feature type="compositionally biased region" description="Polar residues" evidence="1">
    <location>
        <begin position="375"/>
        <end position="394"/>
    </location>
</feature>
<evidence type="ECO:0000256" key="2">
    <source>
        <dbReference type="SAM" id="Phobius"/>
    </source>
</evidence>
<reference evidence="3" key="1">
    <citation type="journal article" date="2020" name="Stud. Mycol.">
        <title>101 Dothideomycetes genomes: a test case for predicting lifestyles and emergence of pathogens.</title>
        <authorList>
            <person name="Haridas S."/>
            <person name="Albert R."/>
            <person name="Binder M."/>
            <person name="Bloem J."/>
            <person name="Labutti K."/>
            <person name="Salamov A."/>
            <person name="Andreopoulos B."/>
            <person name="Baker S."/>
            <person name="Barry K."/>
            <person name="Bills G."/>
            <person name="Bluhm B."/>
            <person name="Cannon C."/>
            <person name="Castanera R."/>
            <person name="Culley D."/>
            <person name="Daum C."/>
            <person name="Ezra D."/>
            <person name="Gonzalez J."/>
            <person name="Henrissat B."/>
            <person name="Kuo A."/>
            <person name="Liang C."/>
            <person name="Lipzen A."/>
            <person name="Lutzoni F."/>
            <person name="Magnuson J."/>
            <person name="Mondo S."/>
            <person name="Nolan M."/>
            <person name="Ohm R."/>
            <person name="Pangilinan J."/>
            <person name="Park H.-J."/>
            <person name="Ramirez L."/>
            <person name="Alfaro M."/>
            <person name="Sun H."/>
            <person name="Tritt A."/>
            <person name="Yoshinaga Y."/>
            <person name="Zwiers L.-H."/>
            <person name="Turgeon B."/>
            <person name="Goodwin S."/>
            <person name="Spatafora J."/>
            <person name="Crous P."/>
            <person name="Grigoriev I."/>
        </authorList>
    </citation>
    <scope>NUCLEOTIDE SEQUENCE</scope>
    <source>
        <strain evidence="3">CBS 175.79</strain>
    </source>
</reference>
<organism evidence="3 4">
    <name type="scientific">Aaosphaeria arxii CBS 175.79</name>
    <dbReference type="NCBI Taxonomy" id="1450172"/>
    <lineage>
        <taxon>Eukaryota</taxon>
        <taxon>Fungi</taxon>
        <taxon>Dikarya</taxon>
        <taxon>Ascomycota</taxon>
        <taxon>Pezizomycotina</taxon>
        <taxon>Dothideomycetes</taxon>
        <taxon>Pleosporomycetidae</taxon>
        <taxon>Pleosporales</taxon>
        <taxon>Pleosporales incertae sedis</taxon>
        <taxon>Aaosphaeria</taxon>
    </lineage>
</organism>
<keyword evidence="2" id="KW-0472">Membrane</keyword>
<protein>
    <submittedName>
        <fullName evidence="3">Uncharacterized protein</fullName>
    </submittedName>
</protein>
<feature type="region of interest" description="Disordered" evidence="1">
    <location>
        <begin position="307"/>
        <end position="394"/>
    </location>
</feature>
<dbReference type="RefSeq" id="XP_033390394.1">
    <property type="nucleotide sequence ID" value="XM_033523153.1"/>
</dbReference>
<name>A0A6A5Y8Z4_9PLEO</name>
<accession>A0A6A5Y8Z4</accession>
<evidence type="ECO:0000313" key="3">
    <source>
        <dbReference type="EMBL" id="KAF2022055.1"/>
    </source>
</evidence>
<dbReference type="OrthoDB" id="5376312at2759"/>
<feature type="region of interest" description="Disordered" evidence="1">
    <location>
        <begin position="232"/>
        <end position="293"/>
    </location>
</feature>
<feature type="compositionally biased region" description="Polar residues" evidence="1">
    <location>
        <begin position="253"/>
        <end position="272"/>
    </location>
</feature>
<keyword evidence="2" id="KW-1133">Transmembrane helix</keyword>
<feature type="compositionally biased region" description="Basic and acidic residues" evidence="1">
    <location>
        <begin position="62"/>
        <end position="74"/>
    </location>
</feature>
<feature type="compositionally biased region" description="Polar residues" evidence="1">
    <location>
        <begin position="50"/>
        <end position="61"/>
    </location>
</feature>
<evidence type="ECO:0000256" key="1">
    <source>
        <dbReference type="SAM" id="MobiDB-lite"/>
    </source>
</evidence>
<dbReference type="GeneID" id="54280550"/>
<proteinExistence type="predicted"/>
<feature type="non-terminal residue" evidence="3">
    <location>
        <position position="1"/>
    </location>
</feature>
<evidence type="ECO:0000313" key="4">
    <source>
        <dbReference type="Proteomes" id="UP000799778"/>
    </source>
</evidence>
<dbReference type="Proteomes" id="UP000799778">
    <property type="component" value="Unassembled WGS sequence"/>
</dbReference>
<keyword evidence="2" id="KW-0812">Transmembrane</keyword>
<dbReference type="AlphaFoldDB" id="A0A6A5Y8Z4"/>
<feature type="region of interest" description="Disordered" evidence="1">
    <location>
        <begin position="50"/>
        <end position="99"/>
    </location>
</feature>
<keyword evidence="4" id="KW-1185">Reference proteome</keyword>
<gene>
    <name evidence="3" type="ORF">BU24DRAFT_338904</name>
</gene>